<gene>
    <name evidence="1" type="ORF">GCM10007414_24830</name>
</gene>
<proteinExistence type="predicted"/>
<evidence type="ECO:0008006" key="3">
    <source>
        <dbReference type="Google" id="ProtNLM"/>
    </source>
</evidence>
<keyword evidence="2" id="KW-1185">Reference proteome</keyword>
<accession>A0ABQ1I2L0</accession>
<dbReference type="EMBL" id="BMDY01000014">
    <property type="protein sequence ID" value="GGB10500.1"/>
    <property type="molecule type" value="Genomic_DNA"/>
</dbReference>
<comment type="caution">
    <text evidence="1">The sequence shown here is derived from an EMBL/GenBank/DDBJ whole genome shotgun (WGS) entry which is preliminary data.</text>
</comment>
<evidence type="ECO:0000313" key="1">
    <source>
        <dbReference type="EMBL" id="GGB10500.1"/>
    </source>
</evidence>
<organism evidence="1 2">
    <name type="scientific">Agarivorans gilvus</name>
    <dbReference type="NCBI Taxonomy" id="680279"/>
    <lineage>
        <taxon>Bacteria</taxon>
        <taxon>Pseudomonadati</taxon>
        <taxon>Pseudomonadota</taxon>
        <taxon>Gammaproteobacteria</taxon>
        <taxon>Alteromonadales</taxon>
        <taxon>Alteromonadaceae</taxon>
        <taxon>Agarivorans</taxon>
    </lineage>
</organism>
<dbReference type="Proteomes" id="UP000651977">
    <property type="component" value="Unassembled WGS sequence"/>
</dbReference>
<sequence length="136" mass="15186">MSESINISELMKATAKDAIDFAANEFNVTLDYSEESVSLVQAIISKIDILSLDDNQLFTLSFMYGAYLGEVFIQHVGGNWLHIEESEDEPPQTFVAIGENTIAFPGKVYQALTSSDDQNLDEYYCELVHSHQPQAN</sequence>
<reference evidence="2" key="1">
    <citation type="journal article" date="2019" name="Int. J. Syst. Evol. Microbiol.">
        <title>The Global Catalogue of Microorganisms (GCM) 10K type strain sequencing project: providing services to taxonomists for standard genome sequencing and annotation.</title>
        <authorList>
            <consortium name="The Broad Institute Genomics Platform"/>
            <consortium name="The Broad Institute Genome Sequencing Center for Infectious Disease"/>
            <person name="Wu L."/>
            <person name="Ma J."/>
        </authorList>
    </citation>
    <scope>NUCLEOTIDE SEQUENCE [LARGE SCALE GENOMIC DNA]</scope>
    <source>
        <strain evidence="2">CGMCC 1.10131</strain>
    </source>
</reference>
<dbReference type="RefSeq" id="WP_055732086.1">
    <property type="nucleotide sequence ID" value="NZ_BMDY01000014.1"/>
</dbReference>
<name>A0ABQ1I2L0_9ALTE</name>
<protein>
    <recommendedName>
        <fullName evidence="3">DUF3806 domain-containing protein</fullName>
    </recommendedName>
</protein>
<evidence type="ECO:0000313" key="2">
    <source>
        <dbReference type="Proteomes" id="UP000651977"/>
    </source>
</evidence>